<evidence type="ECO:0000259" key="11">
    <source>
        <dbReference type="Pfam" id="PF00593"/>
    </source>
</evidence>
<dbReference type="PANTHER" id="PTHR47234">
    <property type="match status" value="1"/>
</dbReference>
<evidence type="ECO:0000313" key="14">
    <source>
        <dbReference type="Proteomes" id="UP001220395"/>
    </source>
</evidence>
<reference evidence="13 14" key="1">
    <citation type="submission" date="2023-02" db="EMBL/GenBank/DDBJ databases">
        <title>Genome sequence of Sphingomonas naphthae.</title>
        <authorList>
            <person name="Kim S."/>
            <person name="Heo J."/>
            <person name="Kwon S.-W."/>
        </authorList>
    </citation>
    <scope>NUCLEOTIDE SEQUENCE [LARGE SCALE GENOMIC DNA]</scope>
    <source>
        <strain evidence="13 14">KACC 18716</strain>
    </source>
</reference>
<dbReference type="Gene3D" id="2.40.170.20">
    <property type="entry name" value="TonB-dependent receptor, beta-barrel domain"/>
    <property type="match status" value="1"/>
</dbReference>
<dbReference type="Pfam" id="PF00593">
    <property type="entry name" value="TonB_dep_Rec_b-barrel"/>
    <property type="match status" value="1"/>
</dbReference>
<dbReference type="PROSITE" id="PS52016">
    <property type="entry name" value="TONB_DEPENDENT_REC_3"/>
    <property type="match status" value="1"/>
</dbReference>
<gene>
    <name evidence="13" type="ORF">PQ455_12315</name>
</gene>
<evidence type="ECO:0000256" key="4">
    <source>
        <dbReference type="ARBA" id="ARBA00022692"/>
    </source>
</evidence>
<organism evidence="13 14">
    <name type="scientific">Sphingomonas naphthae</name>
    <dbReference type="NCBI Taxonomy" id="1813468"/>
    <lineage>
        <taxon>Bacteria</taxon>
        <taxon>Pseudomonadati</taxon>
        <taxon>Pseudomonadota</taxon>
        <taxon>Alphaproteobacteria</taxon>
        <taxon>Sphingomonadales</taxon>
        <taxon>Sphingomonadaceae</taxon>
        <taxon>Sphingomonas</taxon>
    </lineage>
</organism>
<sequence>MGGRFLTHASSFAFAVATLAVTPLAAQTAPQRATPAPAAPAAPAADDETAEIIVTGTSIRGVAPVGSSLVAVGRSEIEQSAATTTIRILQETPQVLNYGVSDTSRSGAGGASNVAYGNSINLRGVGPYATLTLINGRRAVPQGTAGNSVDPSTIPTLALERVEIIPDGASAIYGSDAVAGVANLILRRNYRGLEIDVQNSFANHYRESQIGAIAGHKWETGQITASFQHTYRTNLSGVHRDFYAADLRDRGGADYRVTQCSPGNIVIGGVSYAIPAGGATPANLVRGTTNRCDNLKAIDLVPQQEINSGTITFDQEITDGVKLYADVYASRRDAFRRSQTATANLTVPRTNAFFVAPTGTAPASETVQYSFAGDYGPTSGTDIMSKAIQGTLGVTADLFGDWQADVYGSVGYNHDLVHSEGNQIDTASLTAALASSNPATAFNPYGTTVNSQSVIDAIMNNVTDTEGRSRMRAAEASMNGTLFTLPGGAVKLAIGAEYNKLKLRTGQIRGRRGAQTGTDQRLGRNVKSAYAELLVPIFGPDNAIPGFYRLELDIAGRIDKYSDVGTTKNPKVGINWSPVRDLKLHGSYGESFRAPLLTNLVSAGGTQLYIQNYFDPTVNATVQGVALSGGNLNLQPETARTWSVGGEYSPSFLPGAQLSLNYFDLVYEGQINGYLSNLNVLRQENLYSSIITRGTAAQARIAELVASGLTVNGGTPANALAAQVFVEGRPSNLGVTITRGIDFGLAVPVATENAGDFRFSVRGTHFLAYKVGITPTSPVIDQVNNIDYPLKWRARGTLGWSKGGFDGSVVMAWQNGYNNTYVTPIAKIKAYTTFDLRLAYDLSDSGIPGTEGLKIGIDVQNLFDRDPPFVDLAPTSNGGGGGFDPQTTNAIGRMIAFSLSKKF</sequence>
<keyword evidence="3 8" id="KW-1134">Transmembrane beta strand</keyword>
<feature type="domain" description="TonB-dependent receptor plug" evidence="12">
    <location>
        <begin position="67"/>
        <end position="181"/>
    </location>
</feature>
<feature type="chain" id="PRO_5045229532" evidence="10">
    <location>
        <begin position="26"/>
        <end position="903"/>
    </location>
</feature>
<feature type="signal peptide" evidence="10">
    <location>
        <begin position="1"/>
        <end position="25"/>
    </location>
</feature>
<protein>
    <submittedName>
        <fullName evidence="13">TonB-dependent receptor</fullName>
    </submittedName>
</protein>
<keyword evidence="10" id="KW-0732">Signal</keyword>
<dbReference type="PANTHER" id="PTHR47234:SF2">
    <property type="entry name" value="TONB-DEPENDENT RECEPTOR"/>
    <property type="match status" value="1"/>
</dbReference>
<evidence type="ECO:0000256" key="6">
    <source>
        <dbReference type="ARBA" id="ARBA00023136"/>
    </source>
</evidence>
<dbReference type="SUPFAM" id="SSF56935">
    <property type="entry name" value="Porins"/>
    <property type="match status" value="1"/>
</dbReference>
<dbReference type="InterPro" id="IPR012910">
    <property type="entry name" value="Plug_dom"/>
</dbReference>
<keyword evidence="5 9" id="KW-0798">TonB box</keyword>
<evidence type="ECO:0000313" key="13">
    <source>
        <dbReference type="EMBL" id="WCT72420.1"/>
    </source>
</evidence>
<evidence type="ECO:0000256" key="5">
    <source>
        <dbReference type="ARBA" id="ARBA00023077"/>
    </source>
</evidence>
<dbReference type="Gene3D" id="2.170.130.10">
    <property type="entry name" value="TonB-dependent receptor, plug domain"/>
    <property type="match status" value="1"/>
</dbReference>
<dbReference type="InterPro" id="IPR036942">
    <property type="entry name" value="Beta-barrel_TonB_sf"/>
</dbReference>
<evidence type="ECO:0000256" key="10">
    <source>
        <dbReference type="SAM" id="SignalP"/>
    </source>
</evidence>
<dbReference type="InterPro" id="IPR039426">
    <property type="entry name" value="TonB-dep_rcpt-like"/>
</dbReference>
<evidence type="ECO:0000256" key="9">
    <source>
        <dbReference type="RuleBase" id="RU003357"/>
    </source>
</evidence>
<evidence type="ECO:0000256" key="2">
    <source>
        <dbReference type="ARBA" id="ARBA00022448"/>
    </source>
</evidence>
<keyword evidence="6 8" id="KW-0472">Membrane</keyword>
<dbReference type="InterPro" id="IPR000531">
    <property type="entry name" value="Beta-barrel_TonB"/>
</dbReference>
<comment type="similarity">
    <text evidence="8 9">Belongs to the TonB-dependent receptor family.</text>
</comment>
<dbReference type="Proteomes" id="UP001220395">
    <property type="component" value="Chromosome"/>
</dbReference>
<dbReference type="RefSeq" id="WP_273686381.1">
    <property type="nucleotide sequence ID" value="NZ_CP117411.1"/>
</dbReference>
<keyword evidence="2 8" id="KW-0813">Transport</keyword>
<proteinExistence type="inferred from homology"/>
<keyword evidence="7 8" id="KW-0998">Cell outer membrane</keyword>
<evidence type="ECO:0000259" key="12">
    <source>
        <dbReference type="Pfam" id="PF07715"/>
    </source>
</evidence>
<evidence type="ECO:0000256" key="8">
    <source>
        <dbReference type="PROSITE-ProRule" id="PRU01360"/>
    </source>
</evidence>
<name>A0ABY7THK2_9SPHN</name>
<dbReference type="EMBL" id="CP117411">
    <property type="protein sequence ID" value="WCT72420.1"/>
    <property type="molecule type" value="Genomic_DNA"/>
</dbReference>
<keyword evidence="13" id="KW-0675">Receptor</keyword>
<evidence type="ECO:0000256" key="1">
    <source>
        <dbReference type="ARBA" id="ARBA00004571"/>
    </source>
</evidence>
<keyword evidence="14" id="KW-1185">Reference proteome</keyword>
<keyword evidence="4 8" id="KW-0812">Transmembrane</keyword>
<dbReference type="Pfam" id="PF07715">
    <property type="entry name" value="Plug"/>
    <property type="match status" value="1"/>
</dbReference>
<dbReference type="InterPro" id="IPR037066">
    <property type="entry name" value="Plug_dom_sf"/>
</dbReference>
<comment type="subcellular location">
    <subcellularLocation>
        <location evidence="1 8">Cell outer membrane</location>
        <topology evidence="1 8">Multi-pass membrane protein</topology>
    </subcellularLocation>
</comment>
<evidence type="ECO:0000256" key="3">
    <source>
        <dbReference type="ARBA" id="ARBA00022452"/>
    </source>
</evidence>
<accession>A0ABY7THK2</accession>
<feature type="domain" description="TonB-dependent receptor-like beta-barrel" evidence="11">
    <location>
        <begin position="372"/>
        <end position="862"/>
    </location>
</feature>
<evidence type="ECO:0000256" key="7">
    <source>
        <dbReference type="ARBA" id="ARBA00023237"/>
    </source>
</evidence>